<protein>
    <submittedName>
        <fullName evidence="2">Alpha/beta hydrolase</fullName>
    </submittedName>
</protein>
<dbReference type="InterPro" id="IPR000073">
    <property type="entry name" value="AB_hydrolase_1"/>
</dbReference>
<dbReference type="PRINTS" id="PR00111">
    <property type="entry name" value="ABHYDROLASE"/>
</dbReference>
<dbReference type="Pfam" id="PF00561">
    <property type="entry name" value="Abhydrolase_1"/>
    <property type="match status" value="1"/>
</dbReference>
<keyword evidence="2" id="KW-0378">Hydrolase</keyword>
<dbReference type="SUPFAM" id="SSF53474">
    <property type="entry name" value="alpha/beta-Hydrolases"/>
    <property type="match status" value="1"/>
</dbReference>
<gene>
    <name evidence="2" type="ORF">AB0L16_08205</name>
</gene>
<comment type="caution">
    <text evidence="2">The sequence shown here is derived from an EMBL/GenBank/DDBJ whole genome shotgun (WGS) entry which is preliminary data.</text>
</comment>
<feature type="domain" description="AB hydrolase-1" evidence="1">
    <location>
        <begin position="17"/>
        <end position="243"/>
    </location>
</feature>
<evidence type="ECO:0000313" key="3">
    <source>
        <dbReference type="Proteomes" id="UP001552594"/>
    </source>
</evidence>
<dbReference type="PANTHER" id="PTHR43433:SF1">
    <property type="entry name" value="BLL5160 PROTEIN"/>
    <property type="match status" value="1"/>
</dbReference>
<dbReference type="Proteomes" id="UP001552594">
    <property type="component" value="Unassembled WGS sequence"/>
</dbReference>
<sequence>MTRIPLSHIVDGSGPGILLAHGGGGGIEANYGSLIPALAEHHTVVGPDYPGSGATPRAADGFTAEDLADSIVAAADEAGLDTFTVIGFSLGTLVAVKTAARYPERVRGLVLAAGLAAPDNRVTTALGIWRGLLSQGDLTDFARFNLLSAFSEEYVNALPAEELDKLIAGMAADVPSGAFEQAGAILRSDTRGDLAGISVPTLVVAATRDNLVSPDNSRFLASRIPGAEYAELATGHLPMVERPEEWRKLVLDFLARKGL</sequence>
<keyword evidence="3" id="KW-1185">Reference proteome</keyword>
<evidence type="ECO:0000313" key="2">
    <source>
        <dbReference type="EMBL" id="MEV5506449.1"/>
    </source>
</evidence>
<proteinExistence type="predicted"/>
<dbReference type="Gene3D" id="3.40.50.1820">
    <property type="entry name" value="alpha/beta hydrolase"/>
    <property type="match status" value="1"/>
</dbReference>
<dbReference type="PANTHER" id="PTHR43433">
    <property type="entry name" value="HYDROLASE, ALPHA/BETA FOLD FAMILY PROTEIN"/>
    <property type="match status" value="1"/>
</dbReference>
<dbReference type="RefSeq" id="WP_109283546.1">
    <property type="nucleotide sequence ID" value="NZ_JBFAUK010000004.1"/>
</dbReference>
<dbReference type="InterPro" id="IPR050471">
    <property type="entry name" value="AB_hydrolase"/>
</dbReference>
<organism evidence="2 3">
    <name type="scientific">Streptomyces orinoci</name>
    <name type="common">Streptoverticillium orinoci</name>
    <dbReference type="NCBI Taxonomy" id="67339"/>
    <lineage>
        <taxon>Bacteria</taxon>
        <taxon>Bacillati</taxon>
        <taxon>Actinomycetota</taxon>
        <taxon>Actinomycetes</taxon>
        <taxon>Kitasatosporales</taxon>
        <taxon>Streptomycetaceae</taxon>
        <taxon>Streptomyces</taxon>
    </lineage>
</organism>
<dbReference type="GO" id="GO:0016787">
    <property type="term" value="F:hydrolase activity"/>
    <property type="evidence" value="ECO:0007669"/>
    <property type="project" value="UniProtKB-KW"/>
</dbReference>
<dbReference type="EMBL" id="JBFAUK010000004">
    <property type="protein sequence ID" value="MEV5506449.1"/>
    <property type="molecule type" value="Genomic_DNA"/>
</dbReference>
<evidence type="ECO:0000259" key="1">
    <source>
        <dbReference type="Pfam" id="PF00561"/>
    </source>
</evidence>
<name>A0ABV3JUD6_STRON</name>
<reference evidence="2 3" key="1">
    <citation type="submission" date="2024-06" db="EMBL/GenBank/DDBJ databases">
        <title>The Natural Products Discovery Center: Release of the First 8490 Sequenced Strains for Exploring Actinobacteria Biosynthetic Diversity.</title>
        <authorList>
            <person name="Kalkreuter E."/>
            <person name="Kautsar S.A."/>
            <person name="Yang D."/>
            <person name="Bader C.D."/>
            <person name="Teijaro C.N."/>
            <person name="Fluegel L."/>
            <person name="Davis C.M."/>
            <person name="Simpson J.R."/>
            <person name="Lauterbach L."/>
            <person name="Steele A.D."/>
            <person name="Gui C."/>
            <person name="Meng S."/>
            <person name="Li G."/>
            <person name="Viehrig K."/>
            <person name="Ye F."/>
            <person name="Su P."/>
            <person name="Kiefer A.F."/>
            <person name="Nichols A."/>
            <person name="Cepeda A.J."/>
            <person name="Yan W."/>
            <person name="Fan B."/>
            <person name="Jiang Y."/>
            <person name="Adhikari A."/>
            <person name="Zheng C.-J."/>
            <person name="Schuster L."/>
            <person name="Cowan T.M."/>
            <person name="Smanski M.J."/>
            <person name="Chevrette M.G."/>
            <person name="De Carvalho L.P.S."/>
            <person name="Shen B."/>
        </authorList>
    </citation>
    <scope>NUCLEOTIDE SEQUENCE [LARGE SCALE GENOMIC DNA]</scope>
    <source>
        <strain evidence="2 3">NPDC052347</strain>
    </source>
</reference>
<accession>A0ABV3JUD6</accession>
<dbReference type="InterPro" id="IPR029058">
    <property type="entry name" value="AB_hydrolase_fold"/>
</dbReference>